<dbReference type="Pfam" id="PF00069">
    <property type="entry name" value="Pkinase"/>
    <property type="match status" value="1"/>
</dbReference>
<dbReference type="InterPro" id="IPR050915">
    <property type="entry name" value="MAP_kinase_kinase"/>
</dbReference>
<dbReference type="SUPFAM" id="SSF56112">
    <property type="entry name" value="Protein kinase-like (PK-like)"/>
    <property type="match status" value="1"/>
</dbReference>
<dbReference type="PANTHER" id="PTHR47448:SF5">
    <property type="entry name" value="MITOGEN-ACTIVATED PROTEIN KINASE KINAE MKK2"/>
    <property type="match status" value="1"/>
</dbReference>
<evidence type="ECO:0000256" key="6">
    <source>
        <dbReference type="ARBA" id="ARBA00038035"/>
    </source>
</evidence>
<evidence type="ECO:0000313" key="12">
    <source>
        <dbReference type="Proteomes" id="UP000789739"/>
    </source>
</evidence>
<keyword evidence="1 8" id="KW-0723">Serine/threonine-protein kinase</keyword>
<feature type="region of interest" description="Disordered" evidence="9">
    <location>
        <begin position="1"/>
        <end position="60"/>
    </location>
</feature>
<dbReference type="Proteomes" id="UP000789739">
    <property type="component" value="Unassembled WGS sequence"/>
</dbReference>
<evidence type="ECO:0000256" key="7">
    <source>
        <dbReference type="PROSITE-ProRule" id="PRU10141"/>
    </source>
</evidence>
<evidence type="ECO:0000256" key="3">
    <source>
        <dbReference type="ARBA" id="ARBA00022741"/>
    </source>
</evidence>
<comment type="similarity">
    <text evidence="6">Belongs to the protein kinase superfamily. STE Ser/Thr protein kinase family. MAP kinase kinase subfamily.</text>
</comment>
<dbReference type="GO" id="GO:0000165">
    <property type="term" value="P:MAPK cascade"/>
    <property type="evidence" value="ECO:0007669"/>
    <property type="project" value="UniProtKB-ARBA"/>
</dbReference>
<protein>
    <submittedName>
        <fullName evidence="11">341_t:CDS:1</fullName>
    </submittedName>
</protein>
<dbReference type="InterPro" id="IPR008271">
    <property type="entry name" value="Ser/Thr_kinase_AS"/>
</dbReference>
<evidence type="ECO:0000259" key="10">
    <source>
        <dbReference type="PROSITE" id="PS50011"/>
    </source>
</evidence>
<dbReference type="FunFam" id="1.10.510.10:FF:000263">
    <property type="entry name" value="MAP kinase skh1/pek1"/>
    <property type="match status" value="1"/>
</dbReference>
<proteinExistence type="inferred from homology"/>
<keyword evidence="3 7" id="KW-0547">Nucleotide-binding</keyword>
<comment type="caution">
    <text evidence="11">The sequence shown here is derived from an EMBL/GenBank/DDBJ whole genome shotgun (WGS) entry which is preliminary data.</text>
</comment>
<dbReference type="GO" id="GO:0004674">
    <property type="term" value="F:protein serine/threonine kinase activity"/>
    <property type="evidence" value="ECO:0007669"/>
    <property type="project" value="UniProtKB-KW"/>
</dbReference>
<feature type="binding site" evidence="7">
    <location>
        <position position="145"/>
    </location>
    <ligand>
        <name>ATP</name>
        <dbReference type="ChEBI" id="CHEBI:30616"/>
    </ligand>
</feature>
<evidence type="ECO:0000256" key="1">
    <source>
        <dbReference type="ARBA" id="ARBA00022527"/>
    </source>
</evidence>
<feature type="domain" description="Protein kinase" evidence="10">
    <location>
        <begin position="116"/>
        <end position="374"/>
    </location>
</feature>
<dbReference type="PROSITE" id="PS00107">
    <property type="entry name" value="PROTEIN_KINASE_ATP"/>
    <property type="match status" value="1"/>
</dbReference>
<dbReference type="FunFam" id="3.30.200.20:FF:000040">
    <property type="entry name" value="Dual specificity mitogen-activated protein kinase kinase"/>
    <property type="match status" value="1"/>
</dbReference>
<dbReference type="InterPro" id="IPR011009">
    <property type="entry name" value="Kinase-like_dom_sf"/>
</dbReference>
<keyword evidence="5 7" id="KW-0067">ATP-binding</keyword>
<dbReference type="PROSITE" id="PS50011">
    <property type="entry name" value="PROTEIN_KINASE_DOM"/>
    <property type="match status" value="1"/>
</dbReference>
<evidence type="ECO:0000256" key="8">
    <source>
        <dbReference type="RuleBase" id="RU000304"/>
    </source>
</evidence>
<evidence type="ECO:0000256" key="4">
    <source>
        <dbReference type="ARBA" id="ARBA00022777"/>
    </source>
</evidence>
<keyword evidence="12" id="KW-1185">Reference proteome</keyword>
<dbReference type="EMBL" id="CAJVPI010000530">
    <property type="protein sequence ID" value="CAG8546618.1"/>
    <property type="molecule type" value="Genomic_DNA"/>
</dbReference>
<dbReference type="OrthoDB" id="10252354at2759"/>
<dbReference type="PROSITE" id="PS00108">
    <property type="entry name" value="PROTEIN_KINASE_ST"/>
    <property type="match status" value="1"/>
</dbReference>
<dbReference type="InterPro" id="IPR017441">
    <property type="entry name" value="Protein_kinase_ATP_BS"/>
</dbReference>
<gene>
    <name evidence="11" type="ORF">PBRASI_LOCUS4868</name>
</gene>
<dbReference type="InterPro" id="IPR000719">
    <property type="entry name" value="Prot_kinase_dom"/>
</dbReference>
<evidence type="ECO:0000256" key="2">
    <source>
        <dbReference type="ARBA" id="ARBA00022679"/>
    </source>
</evidence>
<evidence type="ECO:0000256" key="9">
    <source>
        <dbReference type="SAM" id="MobiDB-lite"/>
    </source>
</evidence>
<feature type="compositionally biased region" description="Low complexity" evidence="9">
    <location>
        <begin position="36"/>
        <end position="60"/>
    </location>
</feature>
<dbReference type="Gene3D" id="1.10.510.10">
    <property type="entry name" value="Transferase(Phosphotransferase) domain 1"/>
    <property type="match status" value="1"/>
</dbReference>
<dbReference type="PANTHER" id="PTHR47448">
    <property type="entry name" value="DUAL SPECIFICITY MITOGEN-ACTIVATED PROTEIN KINASE KINASE DSOR1-LIKE PROTEIN"/>
    <property type="match status" value="1"/>
</dbReference>
<keyword evidence="2" id="KW-0808">Transferase</keyword>
<dbReference type="SMART" id="SM00220">
    <property type="entry name" value="S_TKc"/>
    <property type="match status" value="1"/>
</dbReference>
<evidence type="ECO:0000313" key="11">
    <source>
        <dbReference type="EMBL" id="CAG8546618.1"/>
    </source>
</evidence>
<evidence type="ECO:0000256" key="5">
    <source>
        <dbReference type="ARBA" id="ARBA00022840"/>
    </source>
</evidence>
<accession>A0A9N9AZV0</accession>
<reference evidence="11" key="1">
    <citation type="submission" date="2021-06" db="EMBL/GenBank/DDBJ databases">
        <authorList>
            <person name="Kallberg Y."/>
            <person name="Tangrot J."/>
            <person name="Rosling A."/>
        </authorList>
    </citation>
    <scope>NUCLEOTIDE SEQUENCE</scope>
    <source>
        <strain evidence="11">BR232B</strain>
    </source>
</reference>
<organism evidence="11 12">
    <name type="scientific">Paraglomus brasilianum</name>
    <dbReference type="NCBI Taxonomy" id="144538"/>
    <lineage>
        <taxon>Eukaryota</taxon>
        <taxon>Fungi</taxon>
        <taxon>Fungi incertae sedis</taxon>
        <taxon>Mucoromycota</taxon>
        <taxon>Glomeromycotina</taxon>
        <taxon>Glomeromycetes</taxon>
        <taxon>Paraglomerales</taxon>
        <taxon>Paraglomeraceae</taxon>
        <taxon>Paraglomus</taxon>
    </lineage>
</organism>
<dbReference type="Gene3D" id="3.30.200.20">
    <property type="entry name" value="Phosphorylase Kinase, domain 1"/>
    <property type="match status" value="1"/>
</dbReference>
<dbReference type="AlphaFoldDB" id="A0A9N9AZV0"/>
<dbReference type="GO" id="GO:0005524">
    <property type="term" value="F:ATP binding"/>
    <property type="evidence" value="ECO:0007669"/>
    <property type="project" value="UniProtKB-UniRule"/>
</dbReference>
<sequence>MTSTPVSRGKPLPTGAGRLKVRTNAPTRLEIPSPGNSLTPSTSAPSSLSPLILPAPNSSSSAVSEQAERLTSELMIAAFGKLSISGKKSEGEVSEVSNAVNEFEEDEATSLKAEEFQDLDRLGEGAGGTVTKVCHIPTGKIMAKKKINVDPNQHVHRQILRELEFLRTCHSPHIVTYYGAFLEDERSSIGICMEYCEGGSLDAIYKCVSRRKGRIGESVLGKIGEAVLNGLVYLHSHKIIHRDIKPSNILVTKKGVIKICDFGVSGNLEASLAQTFLGTSYYMAPERIQGRQYRVSADVWSLGLTIMEVAENKFPYPSVLSPIELVAHITKMDPPQLSNDCDWTSDLRDFLRVCLEKDGEKRPTPKQMLDHPFIQRSAAKHVNLERWIRQVWEWTD</sequence>
<name>A0A9N9AZV0_9GLOM</name>
<keyword evidence="4" id="KW-0418">Kinase</keyword>